<name>A0A1M3T313_ASPLC</name>
<proteinExistence type="predicted"/>
<organism evidence="2 3">
    <name type="scientific">Aspergillus luchuensis (strain CBS 106.47)</name>
    <dbReference type="NCBI Taxonomy" id="1137211"/>
    <lineage>
        <taxon>Eukaryota</taxon>
        <taxon>Fungi</taxon>
        <taxon>Dikarya</taxon>
        <taxon>Ascomycota</taxon>
        <taxon>Pezizomycotina</taxon>
        <taxon>Eurotiomycetes</taxon>
        <taxon>Eurotiomycetidae</taxon>
        <taxon>Eurotiales</taxon>
        <taxon>Aspergillaceae</taxon>
        <taxon>Aspergillus</taxon>
        <taxon>Aspergillus subgen. Circumdati</taxon>
    </lineage>
</organism>
<dbReference type="EMBL" id="KV878251">
    <property type="protein sequence ID" value="OJZ81149.1"/>
    <property type="molecule type" value="Genomic_DNA"/>
</dbReference>
<protein>
    <submittedName>
        <fullName evidence="2">Uncharacterized protein</fullName>
    </submittedName>
</protein>
<accession>A0A1M3T313</accession>
<evidence type="ECO:0000313" key="2">
    <source>
        <dbReference type="EMBL" id="OJZ81149.1"/>
    </source>
</evidence>
<evidence type="ECO:0000313" key="3">
    <source>
        <dbReference type="Proteomes" id="UP000184063"/>
    </source>
</evidence>
<reference evidence="3" key="1">
    <citation type="journal article" date="2017" name="Genome Biol.">
        <title>Comparative genomics reveals high biological diversity and specific adaptations in the industrially and medically important fungal genus Aspergillus.</title>
        <authorList>
            <person name="de Vries R.P."/>
            <person name="Riley R."/>
            <person name="Wiebenga A."/>
            <person name="Aguilar-Osorio G."/>
            <person name="Amillis S."/>
            <person name="Uchima C.A."/>
            <person name="Anderluh G."/>
            <person name="Asadollahi M."/>
            <person name="Askin M."/>
            <person name="Barry K."/>
            <person name="Battaglia E."/>
            <person name="Bayram O."/>
            <person name="Benocci T."/>
            <person name="Braus-Stromeyer S.A."/>
            <person name="Caldana C."/>
            <person name="Canovas D."/>
            <person name="Cerqueira G.C."/>
            <person name="Chen F."/>
            <person name="Chen W."/>
            <person name="Choi C."/>
            <person name="Clum A."/>
            <person name="Dos Santos R.A."/>
            <person name="Damasio A.R."/>
            <person name="Diallinas G."/>
            <person name="Emri T."/>
            <person name="Fekete E."/>
            <person name="Flipphi M."/>
            <person name="Freyberg S."/>
            <person name="Gallo A."/>
            <person name="Gournas C."/>
            <person name="Habgood R."/>
            <person name="Hainaut M."/>
            <person name="Harispe M.L."/>
            <person name="Henrissat B."/>
            <person name="Hilden K.S."/>
            <person name="Hope R."/>
            <person name="Hossain A."/>
            <person name="Karabika E."/>
            <person name="Karaffa L."/>
            <person name="Karanyi Z."/>
            <person name="Krasevec N."/>
            <person name="Kuo A."/>
            <person name="Kusch H."/>
            <person name="LaButti K."/>
            <person name="Lagendijk E.L."/>
            <person name="Lapidus A."/>
            <person name="Levasseur A."/>
            <person name="Lindquist E."/>
            <person name="Lipzen A."/>
            <person name="Logrieco A.F."/>
            <person name="MacCabe A."/>
            <person name="Maekelae M.R."/>
            <person name="Malavazi I."/>
            <person name="Melin P."/>
            <person name="Meyer V."/>
            <person name="Mielnichuk N."/>
            <person name="Miskei M."/>
            <person name="Molnar A.P."/>
            <person name="Mule G."/>
            <person name="Ngan C.Y."/>
            <person name="Orejas M."/>
            <person name="Orosz E."/>
            <person name="Ouedraogo J.P."/>
            <person name="Overkamp K.M."/>
            <person name="Park H.-S."/>
            <person name="Perrone G."/>
            <person name="Piumi F."/>
            <person name="Punt P.J."/>
            <person name="Ram A.F."/>
            <person name="Ramon A."/>
            <person name="Rauscher S."/>
            <person name="Record E."/>
            <person name="Riano-Pachon D.M."/>
            <person name="Robert V."/>
            <person name="Roehrig J."/>
            <person name="Ruller R."/>
            <person name="Salamov A."/>
            <person name="Salih N.S."/>
            <person name="Samson R.A."/>
            <person name="Sandor E."/>
            <person name="Sanguinetti M."/>
            <person name="Schuetze T."/>
            <person name="Sepcic K."/>
            <person name="Shelest E."/>
            <person name="Sherlock G."/>
            <person name="Sophianopoulou V."/>
            <person name="Squina F.M."/>
            <person name="Sun H."/>
            <person name="Susca A."/>
            <person name="Todd R.B."/>
            <person name="Tsang A."/>
            <person name="Unkles S.E."/>
            <person name="van de Wiele N."/>
            <person name="van Rossen-Uffink D."/>
            <person name="Oliveira J.V."/>
            <person name="Vesth T.C."/>
            <person name="Visser J."/>
            <person name="Yu J.-H."/>
            <person name="Zhou M."/>
            <person name="Andersen M.R."/>
            <person name="Archer D.B."/>
            <person name="Baker S.E."/>
            <person name="Benoit I."/>
            <person name="Brakhage A.A."/>
            <person name="Braus G.H."/>
            <person name="Fischer R."/>
            <person name="Frisvad J.C."/>
            <person name="Goldman G.H."/>
            <person name="Houbraken J."/>
            <person name="Oakley B."/>
            <person name="Pocsi I."/>
            <person name="Scazzocchio C."/>
            <person name="Seiboth B."/>
            <person name="vanKuyk P.A."/>
            <person name="Wortman J."/>
            <person name="Dyer P.S."/>
            <person name="Grigoriev I.V."/>
        </authorList>
    </citation>
    <scope>NUCLEOTIDE SEQUENCE [LARGE SCALE GENOMIC DNA]</scope>
    <source>
        <strain evidence="3">CBS 106.47</strain>
    </source>
</reference>
<gene>
    <name evidence="2" type="ORF">ASPFODRAFT_52173</name>
</gene>
<dbReference type="VEuPathDB" id="FungiDB:ASPFODRAFT_52173"/>
<feature type="compositionally biased region" description="Polar residues" evidence="1">
    <location>
        <begin position="234"/>
        <end position="250"/>
    </location>
</feature>
<evidence type="ECO:0000256" key="1">
    <source>
        <dbReference type="SAM" id="MobiDB-lite"/>
    </source>
</evidence>
<feature type="region of interest" description="Disordered" evidence="1">
    <location>
        <begin position="209"/>
        <end position="250"/>
    </location>
</feature>
<feature type="compositionally biased region" description="Low complexity" evidence="1">
    <location>
        <begin position="219"/>
        <end position="233"/>
    </location>
</feature>
<dbReference type="AlphaFoldDB" id="A0A1M3T313"/>
<dbReference type="Proteomes" id="UP000184063">
    <property type="component" value="Unassembled WGS sequence"/>
</dbReference>
<sequence length="392" mass="40118">MILLLSYACLAIAFQPLHPNVSNRDVKGPVKDGYLQDPRTAAERALSASTTTTTLTLTDILCPGMGMPTPEVLNASAYRSSCSLEQPPAVANEHEIVSSPLDADLANSVISASCSVGLGSFCPPASKTLLRATTGGTGPQAIKPGAISTVSSAHGRIASTTMLLNSAVSGSWPIGHVASAPSLTAWGPKTPTASDTLATVAEGNAYSTVAPDNKAGKASTTSTTWHATSSTTTNDVGVTSETDSSPAQSTTTVNVGWGSIIESSFKTTIYCSFTERCGHPDISSTSLQSACEALVKDGCANPYVESEDHFGGVEFTANNRLVSCMDSAPLTAEGCQGGLRHAASYVDSQIALKGDRACGGFVNIANAKGDEAGAIIVSGTCMPDYSNIIIPA</sequence>